<evidence type="ECO:0000256" key="1">
    <source>
        <dbReference type="ARBA" id="ARBA00034773"/>
    </source>
</evidence>
<dbReference type="GO" id="GO:0010150">
    <property type="term" value="P:leaf senescence"/>
    <property type="evidence" value="ECO:0007669"/>
    <property type="project" value="UniProtKB-ARBA"/>
</dbReference>
<reference evidence="3" key="2">
    <citation type="submission" date="2019-07" db="EMBL/GenBank/DDBJ databases">
        <authorList>
            <person name="Yang Y."/>
            <person name="Bocs S."/>
            <person name="Baudouin L."/>
        </authorList>
    </citation>
    <scope>NUCLEOTIDE SEQUENCE</scope>
    <source>
        <tissue evidence="3">Spear leaf of Hainan Tall coconut</tissue>
    </source>
</reference>
<reference evidence="3" key="1">
    <citation type="journal article" date="2017" name="Gigascience">
        <title>The genome draft of coconut (Cocos nucifera).</title>
        <authorList>
            <person name="Xiao Y."/>
            <person name="Xu P."/>
            <person name="Fan H."/>
            <person name="Baudouin L."/>
            <person name="Xia W."/>
            <person name="Bocs S."/>
            <person name="Xu J."/>
            <person name="Li Q."/>
            <person name="Guo A."/>
            <person name="Zhou L."/>
            <person name="Li J."/>
            <person name="Wu Y."/>
            <person name="Ma Z."/>
            <person name="Armero A."/>
            <person name="Issali A.E."/>
            <person name="Liu N."/>
            <person name="Peng M."/>
            <person name="Yang Y."/>
        </authorList>
    </citation>
    <scope>NUCLEOTIDE SEQUENCE</scope>
    <source>
        <tissue evidence="3">Spear leaf of Hainan Tall coconut</tissue>
    </source>
</reference>
<dbReference type="AlphaFoldDB" id="A0A8K0N2Z2"/>
<sequence length="109" mass="11640">MWPDDEGRPMGASNGHTSPKRTRGRGQRAGSAAPVEIPTAGRGHVGLSVGEEEEAAAAELIPPHVLVSRSKTVGKMAFSLCSGQGRTLKGRDLSRFRNSVLRMTGFLER</sequence>
<feature type="region of interest" description="Disordered" evidence="2">
    <location>
        <begin position="1"/>
        <end position="43"/>
    </location>
</feature>
<gene>
    <name evidence="3" type="ORF">COCNU_06G003960</name>
</gene>
<evidence type="ECO:0000313" key="4">
    <source>
        <dbReference type="Proteomes" id="UP000797356"/>
    </source>
</evidence>
<evidence type="ECO:0000256" key="2">
    <source>
        <dbReference type="SAM" id="MobiDB-lite"/>
    </source>
</evidence>
<dbReference type="Proteomes" id="UP000797356">
    <property type="component" value="Chromosome 6"/>
</dbReference>
<dbReference type="EMBL" id="CM017877">
    <property type="protein sequence ID" value="KAG1346567.1"/>
    <property type="molecule type" value="Genomic_DNA"/>
</dbReference>
<dbReference type="OrthoDB" id="672058at2759"/>
<evidence type="ECO:0008006" key="5">
    <source>
        <dbReference type="Google" id="ProtNLM"/>
    </source>
</evidence>
<dbReference type="PANTHER" id="PTHR33083">
    <property type="entry name" value="EXPRESSED PROTEIN"/>
    <property type="match status" value="1"/>
</dbReference>
<dbReference type="InterPro" id="IPR007608">
    <property type="entry name" value="Senescence_reg_S40"/>
</dbReference>
<name>A0A8K0N2Z2_COCNU</name>
<dbReference type="Pfam" id="PF04520">
    <property type="entry name" value="Senescence_reg"/>
    <property type="match status" value="1"/>
</dbReference>
<organism evidence="3 4">
    <name type="scientific">Cocos nucifera</name>
    <name type="common">Coconut palm</name>
    <dbReference type="NCBI Taxonomy" id="13894"/>
    <lineage>
        <taxon>Eukaryota</taxon>
        <taxon>Viridiplantae</taxon>
        <taxon>Streptophyta</taxon>
        <taxon>Embryophyta</taxon>
        <taxon>Tracheophyta</taxon>
        <taxon>Spermatophyta</taxon>
        <taxon>Magnoliopsida</taxon>
        <taxon>Liliopsida</taxon>
        <taxon>Arecaceae</taxon>
        <taxon>Arecoideae</taxon>
        <taxon>Cocoseae</taxon>
        <taxon>Attaleinae</taxon>
        <taxon>Cocos</taxon>
    </lineage>
</organism>
<proteinExistence type="inferred from homology"/>
<comment type="similarity">
    <text evidence="1">Belongs to the senescence regulator S40 family.</text>
</comment>
<keyword evidence="4" id="KW-1185">Reference proteome</keyword>
<accession>A0A8K0N2Z2</accession>
<dbReference type="PANTHER" id="PTHR33083:SF87">
    <property type="entry name" value="OS01G0727500 PROTEIN"/>
    <property type="match status" value="1"/>
</dbReference>
<evidence type="ECO:0000313" key="3">
    <source>
        <dbReference type="EMBL" id="KAG1346567.1"/>
    </source>
</evidence>
<protein>
    <recommendedName>
        <fullName evidence="5">Senescence regulator</fullName>
    </recommendedName>
</protein>
<comment type="caution">
    <text evidence="3">The sequence shown here is derived from an EMBL/GenBank/DDBJ whole genome shotgun (WGS) entry which is preliminary data.</text>
</comment>